<gene>
    <name evidence="1" type="ORF">TCAL_03125</name>
</gene>
<evidence type="ECO:0000313" key="1">
    <source>
        <dbReference type="EMBL" id="TRY71648.1"/>
    </source>
</evidence>
<proteinExistence type="predicted"/>
<sequence length="63" mass="7079">MEKYARKGSLDEDDLAACTLKYNVSDLARPDIVLEPVNSRVLSIDGLFIIRKCILGFTHIIVE</sequence>
<protein>
    <submittedName>
        <fullName evidence="1">Uncharacterized protein</fullName>
    </submittedName>
</protein>
<reference evidence="1 2" key="1">
    <citation type="journal article" date="2018" name="Nat. Ecol. Evol.">
        <title>Genomic signatures of mitonuclear coevolution across populations of Tigriopus californicus.</title>
        <authorList>
            <person name="Barreto F.S."/>
            <person name="Watson E.T."/>
            <person name="Lima T.G."/>
            <person name="Willett C.S."/>
            <person name="Edmands S."/>
            <person name="Li W."/>
            <person name="Burton R.S."/>
        </authorList>
    </citation>
    <scope>NUCLEOTIDE SEQUENCE [LARGE SCALE GENOMIC DNA]</scope>
    <source>
        <strain evidence="1 2">San Diego</strain>
    </source>
</reference>
<dbReference type="AlphaFoldDB" id="A0A553P1T9"/>
<dbReference type="Proteomes" id="UP000318571">
    <property type="component" value="Chromosome 7"/>
</dbReference>
<keyword evidence="2" id="KW-1185">Reference proteome</keyword>
<evidence type="ECO:0000313" key="2">
    <source>
        <dbReference type="Proteomes" id="UP000318571"/>
    </source>
</evidence>
<organism evidence="1 2">
    <name type="scientific">Tigriopus californicus</name>
    <name type="common">Marine copepod</name>
    <dbReference type="NCBI Taxonomy" id="6832"/>
    <lineage>
        <taxon>Eukaryota</taxon>
        <taxon>Metazoa</taxon>
        <taxon>Ecdysozoa</taxon>
        <taxon>Arthropoda</taxon>
        <taxon>Crustacea</taxon>
        <taxon>Multicrustacea</taxon>
        <taxon>Hexanauplia</taxon>
        <taxon>Copepoda</taxon>
        <taxon>Harpacticoida</taxon>
        <taxon>Harpacticidae</taxon>
        <taxon>Tigriopus</taxon>
    </lineage>
</organism>
<comment type="caution">
    <text evidence="1">The sequence shown here is derived from an EMBL/GenBank/DDBJ whole genome shotgun (WGS) entry which is preliminary data.</text>
</comment>
<dbReference type="EMBL" id="VCGU01000008">
    <property type="protein sequence ID" value="TRY71648.1"/>
    <property type="molecule type" value="Genomic_DNA"/>
</dbReference>
<name>A0A553P1T9_TIGCA</name>
<accession>A0A553P1T9</accession>